<dbReference type="GO" id="GO:0016020">
    <property type="term" value="C:membrane"/>
    <property type="evidence" value="ECO:0007669"/>
    <property type="project" value="UniProtKB-SubCell"/>
</dbReference>
<feature type="transmembrane region" description="Helical" evidence="5">
    <location>
        <begin position="181"/>
        <end position="201"/>
    </location>
</feature>
<comment type="subcellular location">
    <subcellularLocation>
        <location evidence="1">Membrane</location>
        <topology evidence="1">Multi-pass membrane protein</topology>
    </subcellularLocation>
</comment>
<dbReference type="OrthoDB" id="422206at2759"/>
<comment type="caution">
    <text evidence="6">The sequence shown here is derived from an EMBL/GenBank/DDBJ whole genome shotgun (WGS) entry which is preliminary data.</text>
</comment>
<sequence length="471" mass="51902">MSSESDPLLLSQRHINSKNITTSSDTITTNDSKWWCWFVLFAFSLLSFSSALMWDTFAPCLYIFAEYYFDGNVTTATINAINAMALIYMLVYPLAVQPTLRFFEDKKDCPGSGLKRGILIGAFLNMLGGAIRWLGSAQDRYLILLLGQTIAAVAQVFMLSIPPRLAGTWFRESKVNLSTSIGVSSNNLGVAAGSIWAPLAIQVQTMTEDIPRLLFWQFLLCLLALVLVYVAFSRRPGNTSNKNNLNNNDVTMPTTATSLKMNAYDQAKVLWSNRSFFHMLFSYGVVNGGQCALITLLAQILLPSFQNQADEGYVGYVGFMMLLAGIPASWIVGIYLDRTFQYRITCNALSILSSLSVAGIYIAIELQYLPAVTFNCIIFGIASSAIIPAVFQYASELYYPIDENIPAGYLCTASNFSGVLLAAVMGWTENSSTVFTMRLPVLGLVIMTFLSNISMFRVNGPLKRKLGSSTT</sequence>
<feature type="transmembrane region" description="Helical" evidence="5">
    <location>
        <begin position="141"/>
        <end position="161"/>
    </location>
</feature>
<dbReference type="Gene3D" id="1.20.1250.20">
    <property type="entry name" value="MFS general substrate transporter like domains"/>
    <property type="match status" value="1"/>
</dbReference>
<evidence type="ECO:0000256" key="1">
    <source>
        <dbReference type="ARBA" id="ARBA00004141"/>
    </source>
</evidence>
<gene>
    <name evidence="6" type="ORF">INT45_001850</name>
</gene>
<dbReference type="EMBL" id="JAEPRB010000168">
    <property type="protein sequence ID" value="KAG2219678.1"/>
    <property type="molecule type" value="Genomic_DNA"/>
</dbReference>
<keyword evidence="2 5" id="KW-0812">Transmembrane</keyword>
<dbReference type="InterPro" id="IPR036259">
    <property type="entry name" value="MFS_trans_sf"/>
</dbReference>
<dbReference type="InterPro" id="IPR011701">
    <property type="entry name" value="MFS"/>
</dbReference>
<feature type="transmembrane region" description="Helical" evidence="5">
    <location>
        <begin position="439"/>
        <end position="458"/>
    </location>
</feature>
<keyword evidence="4 5" id="KW-0472">Membrane</keyword>
<dbReference type="GO" id="GO:0020037">
    <property type="term" value="F:heme binding"/>
    <property type="evidence" value="ECO:0007669"/>
    <property type="project" value="TreeGrafter"/>
</dbReference>
<feature type="transmembrane region" description="Helical" evidence="5">
    <location>
        <begin position="117"/>
        <end position="135"/>
    </location>
</feature>
<proteinExistence type="predicted"/>
<dbReference type="InterPro" id="IPR049680">
    <property type="entry name" value="FLVCR1-2_SLC49-like"/>
</dbReference>
<organism evidence="6 7">
    <name type="scientific">Circinella minor</name>
    <dbReference type="NCBI Taxonomy" id="1195481"/>
    <lineage>
        <taxon>Eukaryota</taxon>
        <taxon>Fungi</taxon>
        <taxon>Fungi incertae sedis</taxon>
        <taxon>Mucoromycota</taxon>
        <taxon>Mucoromycotina</taxon>
        <taxon>Mucoromycetes</taxon>
        <taxon>Mucorales</taxon>
        <taxon>Lichtheimiaceae</taxon>
        <taxon>Circinella</taxon>
    </lineage>
</organism>
<feature type="transmembrane region" description="Helical" evidence="5">
    <location>
        <begin position="74"/>
        <end position="96"/>
    </location>
</feature>
<keyword evidence="3 5" id="KW-1133">Transmembrane helix</keyword>
<feature type="transmembrane region" description="Helical" evidence="5">
    <location>
        <begin position="280"/>
        <end position="301"/>
    </location>
</feature>
<dbReference type="Pfam" id="PF07690">
    <property type="entry name" value="MFS_1"/>
    <property type="match status" value="1"/>
</dbReference>
<keyword evidence="7" id="KW-1185">Reference proteome</keyword>
<evidence type="ECO:0000313" key="6">
    <source>
        <dbReference type="EMBL" id="KAG2219678.1"/>
    </source>
</evidence>
<dbReference type="PANTHER" id="PTHR10924">
    <property type="entry name" value="MAJOR FACILITATOR SUPERFAMILY PROTEIN-RELATED"/>
    <property type="match status" value="1"/>
</dbReference>
<name>A0A8H7S002_9FUNG</name>
<dbReference type="PANTHER" id="PTHR10924:SF4">
    <property type="entry name" value="GH15861P"/>
    <property type="match status" value="1"/>
</dbReference>
<evidence type="ECO:0000256" key="4">
    <source>
        <dbReference type="ARBA" id="ARBA00023136"/>
    </source>
</evidence>
<dbReference type="GO" id="GO:0015232">
    <property type="term" value="F:heme transmembrane transporter activity"/>
    <property type="evidence" value="ECO:0007669"/>
    <property type="project" value="TreeGrafter"/>
</dbReference>
<feature type="transmembrane region" description="Helical" evidence="5">
    <location>
        <begin position="313"/>
        <end position="336"/>
    </location>
</feature>
<dbReference type="AlphaFoldDB" id="A0A8H7S002"/>
<protein>
    <recommendedName>
        <fullName evidence="8">Major facilitator superfamily (MFS) profile domain-containing protein</fullName>
    </recommendedName>
</protein>
<dbReference type="GO" id="GO:0097037">
    <property type="term" value="P:heme export"/>
    <property type="evidence" value="ECO:0007669"/>
    <property type="project" value="TreeGrafter"/>
</dbReference>
<feature type="transmembrane region" description="Helical" evidence="5">
    <location>
        <begin position="372"/>
        <end position="395"/>
    </location>
</feature>
<evidence type="ECO:0000256" key="5">
    <source>
        <dbReference type="SAM" id="Phobius"/>
    </source>
</evidence>
<dbReference type="Proteomes" id="UP000646827">
    <property type="component" value="Unassembled WGS sequence"/>
</dbReference>
<dbReference type="SUPFAM" id="SSF103473">
    <property type="entry name" value="MFS general substrate transporter"/>
    <property type="match status" value="1"/>
</dbReference>
<evidence type="ECO:0000256" key="2">
    <source>
        <dbReference type="ARBA" id="ARBA00022692"/>
    </source>
</evidence>
<reference evidence="6 7" key="1">
    <citation type="submission" date="2020-12" db="EMBL/GenBank/DDBJ databases">
        <title>Metabolic potential, ecology and presence of endohyphal bacteria is reflected in genomic diversity of Mucoromycotina.</title>
        <authorList>
            <person name="Muszewska A."/>
            <person name="Okrasinska A."/>
            <person name="Steczkiewicz K."/>
            <person name="Drgas O."/>
            <person name="Orlowska M."/>
            <person name="Perlinska-Lenart U."/>
            <person name="Aleksandrzak-Piekarczyk T."/>
            <person name="Szatraj K."/>
            <person name="Zielenkiewicz U."/>
            <person name="Pilsyk S."/>
            <person name="Malc E."/>
            <person name="Mieczkowski P."/>
            <person name="Kruszewska J.S."/>
            <person name="Biernat P."/>
            <person name="Pawlowska J."/>
        </authorList>
    </citation>
    <scope>NUCLEOTIDE SEQUENCE [LARGE SCALE GENOMIC DNA]</scope>
    <source>
        <strain evidence="6 7">CBS 142.35</strain>
    </source>
</reference>
<accession>A0A8H7S002</accession>
<feature type="transmembrane region" description="Helical" evidence="5">
    <location>
        <begin position="34"/>
        <end position="54"/>
    </location>
</feature>
<evidence type="ECO:0000313" key="7">
    <source>
        <dbReference type="Proteomes" id="UP000646827"/>
    </source>
</evidence>
<feature type="transmembrane region" description="Helical" evidence="5">
    <location>
        <begin position="407"/>
        <end position="427"/>
    </location>
</feature>
<evidence type="ECO:0008006" key="8">
    <source>
        <dbReference type="Google" id="ProtNLM"/>
    </source>
</evidence>
<feature type="transmembrane region" description="Helical" evidence="5">
    <location>
        <begin position="213"/>
        <end position="232"/>
    </location>
</feature>
<evidence type="ECO:0000256" key="3">
    <source>
        <dbReference type="ARBA" id="ARBA00022989"/>
    </source>
</evidence>